<evidence type="ECO:0000313" key="4">
    <source>
        <dbReference type="Proteomes" id="UP000616779"/>
    </source>
</evidence>
<dbReference type="PANTHER" id="PTHR36845">
    <property type="entry name" value="HYDROLASE, PUTATIVE (AFU_ORTHOLOGUE AFUA_7G05090)-RELATED"/>
    <property type="match status" value="1"/>
</dbReference>
<gene>
    <name evidence="3" type="ORF">GC098_29625</name>
</gene>
<reference evidence="3 4" key="1">
    <citation type="submission" date="2019-10" db="EMBL/GenBank/DDBJ databases">
        <title>Description of Paenibacillus terrestris sp. nov.</title>
        <authorList>
            <person name="Carlier A."/>
            <person name="Qi S."/>
        </authorList>
    </citation>
    <scope>NUCLEOTIDE SEQUENCE [LARGE SCALE GENOMIC DNA]</scope>
    <source>
        <strain evidence="3 4">LMG 31458</strain>
    </source>
</reference>
<dbReference type="SUPFAM" id="SSF48208">
    <property type="entry name" value="Six-hairpin glycosidases"/>
    <property type="match status" value="1"/>
</dbReference>
<comment type="caution">
    <text evidence="3">The sequence shown here is derived from an EMBL/GenBank/DDBJ whole genome shotgun (WGS) entry which is preliminary data.</text>
</comment>
<dbReference type="Pfam" id="PF07470">
    <property type="entry name" value="Glyco_hydro_88"/>
    <property type="match status" value="1"/>
</dbReference>
<evidence type="ECO:0000256" key="2">
    <source>
        <dbReference type="ARBA" id="ARBA00038358"/>
    </source>
</evidence>
<dbReference type="InterPro" id="IPR052369">
    <property type="entry name" value="UG_Glycosaminoglycan_Hydrolase"/>
</dbReference>
<proteinExistence type="inferred from homology"/>
<dbReference type="GO" id="GO:0016787">
    <property type="term" value="F:hydrolase activity"/>
    <property type="evidence" value="ECO:0007669"/>
    <property type="project" value="UniProtKB-KW"/>
</dbReference>
<accession>A0ABX1Y6A1</accession>
<dbReference type="EMBL" id="WHOA01000214">
    <property type="protein sequence ID" value="NOU75488.1"/>
    <property type="molecule type" value="Genomic_DNA"/>
</dbReference>
<evidence type="ECO:0000313" key="3">
    <source>
        <dbReference type="EMBL" id="NOU75488.1"/>
    </source>
</evidence>
<keyword evidence="4" id="KW-1185">Reference proteome</keyword>
<protein>
    <submittedName>
        <fullName evidence="3">Glucuronyl hydrolase</fullName>
    </submittedName>
</protein>
<keyword evidence="1 3" id="KW-0378">Hydrolase</keyword>
<dbReference type="InterPro" id="IPR010905">
    <property type="entry name" value="Glyco_hydro_88"/>
</dbReference>
<evidence type="ECO:0000256" key="1">
    <source>
        <dbReference type="ARBA" id="ARBA00022801"/>
    </source>
</evidence>
<name>A0ABX1Y6A1_9BACL</name>
<comment type="similarity">
    <text evidence="2">Belongs to the glycosyl hydrolase 88 family.</text>
</comment>
<sequence length="407" mass="46085">MNSMSADPKLREVVKDQERFRSTFSPAEFKASIDFVVKRIDGNLELFTHKFPSASSVNLIYEPVENASAVHASDWTSGFWTGMIWLAYELTGDPKYRHAGDIQVESFMQRFDDRAILNHHDIGFLYSPSCVASYELTGNETAKQTALDAAKLLAMRFREKAGIIQVRGHLDDTTHHERGVFIIDCSMNVPLLQWATQLTGDSTYSDKAHRHIKNVAKYMVRPDGSTHQHFHIDVDTGEPVKGWTGQGYGTDEACWSRGQAWALYGLAMSYSYTRDQELIESAKSVANYFLNRLPEDLVCNWDLIFLENDGQRDSSAAAIAVCGLLELAKHLPVLDADRPLYERAALAILESLAVHYATNNLPESNGILQHAVYAFKYGRGVDECCIWGDYFYMEALVRVLKDWKPYW</sequence>
<dbReference type="Gene3D" id="1.50.10.10">
    <property type="match status" value="1"/>
</dbReference>
<organism evidence="3 4">
    <name type="scientific">Paenibacillus phytorum</name>
    <dbReference type="NCBI Taxonomy" id="2654977"/>
    <lineage>
        <taxon>Bacteria</taxon>
        <taxon>Bacillati</taxon>
        <taxon>Bacillota</taxon>
        <taxon>Bacilli</taxon>
        <taxon>Bacillales</taxon>
        <taxon>Paenibacillaceae</taxon>
        <taxon>Paenibacillus</taxon>
    </lineage>
</organism>
<dbReference type="Proteomes" id="UP000616779">
    <property type="component" value="Unassembled WGS sequence"/>
</dbReference>
<dbReference type="InterPro" id="IPR008928">
    <property type="entry name" value="6-hairpin_glycosidase_sf"/>
</dbReference>
<dbReference type="InterPro" id="IPR012341">
    <property type="entry name" value="6hp_glycosidase-like_sf"/>
</dbReference>
<dbReference type="PANTHER" id="PTHR36845:SF1">
    <property type="entry name" value="HYDROLASE, PUTATIVE (AFU_ORTHOLOGUE AFUA_7G05090)-RELATED"/>
    <property type="match status" value="1"/>
</dbReference>